<dbReference type="PROSITE" id="PS51186">
    <property type="entry name" value="GNAT"/>
    <property type="match status" value="2"/>
</dbReference>
<keyword evidence="1 4" id="KW-0808">Transferase</keyword>
<dbReference type="GO" id="GO:0016747">
    <property type="term" value="F:acyltransferase activity, transferring groups other than amino-acyl groups"/>
    <property type="evidence" value="ECO:0007669"/>
    <property type="project" value="InterPro"/>
</dbReference>
<evidence type="ECO:0000313" key="4">
    <source>
        <dbReference type="EMBL" id="NUU16398.1"/>
    </source>
</evidence>
<sequence length="338" mass="36818">MSVQVRTARDDELEAVAELTERGFGAGPYGPTTDPERLRLLRDTPGRAAAGDLLVAVEDGRLLGTLSLLRPGTGYTRQARHDEAEVRLLTTGPEARGRGVGAALVAESIARARAWGVRALVLDTGPRNVASQRLYHRLGFERAVERETVVVPRGIGRLAVFVYDLDRTGLRVRLIAPHELDRVAQLSVDAYGHDYDLPADYRASLADVASRAREHEVWVVEDLATGELLGTVATPRPGEHISDLGRPGELDFRLLAVDPAARRRGIGVLLTEHVLALARQRGLERVVMNSGPQMTGAHALYHRLGFVRLPDRETRVVHGGTLLAFGYDLAPLTQGARS</sequence>
<dbReference type="SUPFAM" id="SSF55729">
    <property type="entry name" value="Acyl-CoA N-acyltransferases (Nat)"/>
    <property type="match status" value="2"/>
</dbReference>
<reference evidence="4 5" key="1">
    <citation type="submission" date="2020-05" db="EMBL/GenBank/DDBJ databases">
        <title>Genome Sequencing of Type Strains.</title>
        <authorList>
            <person name="Lemaire J.F."/>
            <person name="Inderbitzin P."/>
            <person name="Gregorio O.A."/>
            <person name="Collins S.B."/>
            <person name="Wespe N."/>
            <person name="Knight-Connoni V."/>
        </authorList>
    </citation>
    <scope>NUCLEOTIDE SEQUENCE [LARGE SCALE GENOMIC DNA]</scope>
    <source>
        <strain evidence="4 5">ATCC 25174</strain>
    </source>
</reference>
<feature type="domain" description="N-acetyltransferase" evidence="3">
    <location>
        <begin position="170"/>
        <end position="328"/>
    </location>
</feature>
<dbReference type="InterPro" id="IPR000182">
    <property type="entry name" value="GNAT_dom"/>
</dbReference>
<dbReference type="PANTHER" id="PTHR43877">
    <property type="entry name" value="AMINOALKYLPHOSPHONATE N-ACETYLTRANSFERASE-RELATED-RELATED"/>
    <property type="match status" value="1"/>
</dbReference>
<dbReference type="AlphaFoldDB" id="A0A7Y5ZZJ9"/>
<protein>
    <submittedName>
        <fullName evidence="4">GNAT family N-acetyltransferase</fullName>
    </submittedName>
</protein>
<keyword evidence="5" id="KW-1185">Reference proteome</keyword>
<dbReference type="CDD" id="cd04301">
    <property type="entry name" value="NAT_SF"/>
    <property type="match status" value="2"/>
</dbReference>
<dbReference type="EMBL" id="JABMCI010000048">
    <property type="protein sequence ID" value="NUU16398.1"/>
    <property type="molecule type" value="Genomic_DNA"/>
</dbReference>
<gene>
    <name evidence="4" type="ORF">HP550_03945</name>
</gene>
<evidence type="ECO:0000259" key="3">
    <source>
        <dbReference type="PROSITE" id="PS51186"/>
    </source>
</evidence>
<evidence type="ECO:0000256" key="2">
    <source>
        <dbReference type="ARBA" id="ARBA00023315"/>
    </source>
</evidence>
<evidence type="ECO:0000313" key="5">
    <source>
        <dbReference type="Proteomes" id="UP000565724"/>
    </source>
</evidence>
<dbReference type="PANTHER" id="PTHR43877:SF2">
    <property type="entry name" value="AMINOALKYLPHOSPHONATE N-ACETYLTRANSFERASE-RELATED"/>
    <property type="match status" value="1"/>
</dbReference>
<proteinExistence type="predicted"/>
<organism evidence="4 5">
    <name type="scientific">Cellulomonas humilata</name>
    <dbReference type="NCBI Taxonomy" id="144055"/>
    <lineage>
        <taxon>Bacteria</taxon>
        <taxon>Bacillati</taxon>
        <taxon>Actinomycetota</taxon>
        <taxon>Actinomycetes</taxon>
        <taxon>Micrococcales</taxon>
        <taxon>Cellulomonadaceae</taxon>
        <taxon>Cellulomonas</taxon>
    </lineage>
</organism>
<comment type="caution">
    <text evidence="4">The sequence shown here is derived from an EMBL/GenBank/DDBJ whole genome shotgun (WGS) entry which is preliminary data.</text>
</comment>
<dbReference type="InterPro" id="IPR050832">
    <property type="entry name" value="Bact_Acetyltransf"/>
</dbReference>
<name>A0A7Y5ZZJ9_9CELL</name>
<keyword evidence="2" id="KW-0012">Acyltransferase</keyword>
<dbReference type="Proteomes" id="UP000565724">
    <property type="component" value="Unassembled WGS sequence"/>
</dbReference>
<dbReference type="RefSeq" id="WP_175346299.1">
    <property type="nucleotide sequence ID" value="NZ_JABMCI010000048.1"/>
</dbReference>
<dbReference type="Gene3D" id="3.40.630.30">
    <property type="match status" value="2"/>
</dbReference>
<dbReference type="Pfam" id="PF00583">
    <property type="entry name" value="Acetyltransf_1"/>
    <property type="match status" value="2"/>
</dbReference>
<accession>A0A7Y5ZZJ9</accession>
<dbReference type="InterPro" id="IPR016181">
    <property type="entry name" value="Acyl_CoA_acyltransferase"/>
</dbReference>
<evidence type="ECO:0000256" key="1">
    <source>
        <dbReference type="ARBA" id="ARBA00022679"/>
    </source>
</evidence>
<feature type="domain" description="N-acetyltransferase" evidence="3">
    <location>
        <begin position="3"/>
        <end position="168"/>
    </location>
</feature>